<dbReference type="AlphaFoldDB" id="A0A7I4YXM2"/>
<keyword evidence="2" id="KW-1185">Reference proteome</keyword>
<feature type="compositionally biased region" description="Polar residues" evidence="1">
    <location>
        <begin position="22"/>
        <end position="43"/>
    </location>
</feature>
<name>A0A7I4YXM2_HAECO</name>
<evidence type="ECO:0000313" key="3">
    <source>
        <dbReference type="WBParaSite" id="HCON_00154830-00001"/>
    </source>
</evidence>
<evidence type="ECO:0000313" key="2">
    <source>
        <dbReference type="Proteomes" id="UP000025227"/>
    </source>
</evidence>
<organism evidence="2 3">
    <name type="scientific">Haemonchus contortus</name>
    <name type="common">Barber pole worm</name>
    <dbReference type="NCBI Taxonomy" id="6289"/>
    <lineage>
        <taxon>Eukaryota</taxon>
        <taxon>Metazoa</taxon>
        <taxon>Ecdysozoa</taxon>
        <taxon>Nematoda</taxon>
        <taxon>Chromadorea</taxon>
        <taxon>Rhabditida</taxon>
        <taxon>Rhabditina</taxon>
        <taxon>Rhabditomorpha</taxon>
        <taxon>Strongyloidea</taxon>
        <taxon>Trichostrongylidae</taxon>
        <taxon>Haemonchus</taxon>
    </lineage>
</organism>
<feature type="region of interest" description="Disordered" evidence="1">
    <location>
        <begin position="22"/>
        <end position="56"/>
    </location>
</feature>
<dbReference type="WBParaSite" id="HCON_00154830-00001">
    <property type="protein sequence ID" value="HCON_00154830-00001"/>
    <property type="gene ID" value="HCON_00154830"/>
</dbReference>
<accession>A0A7I4YXM2</accession>
<protein>
    <submittedName>
        <fullName evidence="3">Catalase</fullName>
    </submittedName>
</protein>
<dbReference type="Proteomes" id="UP000025227">
    <property type="component" value="Unplaced"/>
</dbReference>
<sequence>IPLNDSIVDKWPSTYTARVSVHSQTGEVGTVGPQRSETQSVMTRNRRRGTRTDAAPPEEAALFQQIFVKMLGHKDDFDPEFAKVWDLRVA</sequence>
<evidence type="ECO:0000256" key="1">
    <source>
        <dbReference type="SAM" id="MobiDB-lite"/>
    </source>
</evidence>
<reference evidence="3" key="1">
    <citation type="submission" date="2020-12" db="UniProtKB">
        <authorList>
            <consortium name="WormBaseParasite"/>
        </authorList>
    </citation>
    <scope>IDENTIFICATION</scope>
    <source>
        <strain evidence="3">MHco3</strain>
    </source>
</reference>
<proteinExistence type="predicted"/>